<feature type="domain" description="ATP-dependent DNA ligase family profile" evidence="3">
    <location>
        <begin position="109"/>
        <end position="197"/>
    </location>
</feature>
<dbReference type="InterPro" id="IPR050191">
    <property type="entry name" value="ATP-dep_DNA_ligase"/>
</dbReference>
<dbReference type="Proteomes" id="UP000596827">
    <property type="component" value="Unassembled WGS sequence"/>
</dbReference>
<accession>A0A923ME08</accession>
<keyword evidence="2" id="KW-0436">Ligase</keyword>
<dbReference type="RefSeq" id="WP_187084049.1">
    <property type="nucleotide sequence ID" value="NZ_JACORU010000011.1"/>
</dbReference>
<evidence type="ECO:0000256" key="1">
    <source>
        <dbReference type="ARBA" id="ARBA00007572"/>
    </source>
</evidence>
<dbReference type="PROSITE" id="PS50160">
    <property type="entry name" value="DNA_LIGASE_A3"/>
    <property type="match status" value="1"/>
</dbReference>
<evidence type="ECO:0000313" key="4">
    <source>
        <dbReference type="EMBL" id="MBC5767564.1"/>
    </source>
</evidence>
<dbReference type="GO" id="GO:0006281">
    <property type="term" value="P:DNA repair"/>
    <property type="evidence" value="ECO:0007669"/>
    <property type="project" value="InterPro"/>
</dbReference>
<dbReference type="GO" id="GO:0003910">
    <property type="term" value="F:DNA ligase (ATP) activity"/>
    <property type="evidence" value="ECO:0007669"/>
    <property type="project" value="InterPro"/>
</dbReference>
<sequence>MKFDPVPEPMRAPQRPYKPFTAAGWIAEVKWDGFRGMARIDGSAVRLFHKSRTDVTHCYPEVARALAPLAGGPHVLDGEFVVQDDLGRSDFNAMKQRASRRRWYPGAPQVSYMAFDLLMLNGRDITSWPLSERKDALSQLLTPINGKGVLYVQHFPAEAELFEQIVLPLKLEGLMMKKLDAPYTSGRSDNWRKVKRKGAVEPQRFKRR</sequence>
<dbReference type="Gene3D" id="3.30.470.30">
    <property type="entry name" value="DNA ligase/mRNA capping enzyme"/>
    <property type="match status" value="1"/>
</dbReference>
<comment type="similarity">
    <text evidence="1">Belongs to the ATP-dependent DNA ligase family.</text>
</comment>
<gene>
    <name evidence="4" type="ORF">H8R02_24075</name>
</gene>
<evidence type="ECO:0000256" key="2">
    <source>
        <dbReference type="ARBA" id="ARBA00022598"/>
    </source>
</evidence>
<dbReference type="PROSITE" id="PS00333">
    <property type="entry name" value="DNA_LIGASE_A2"/>
    <property type="match status" value="1"/>
</dbReference>
<evidence type="ECO:0000313" key="5">
    <source>
        <dbReference type="Proteomes" id="UP000596827"/>
    </source>
</evidence>
<dbReference type="Gene3D" id="3.30.1490.70">
    <property type="match status" value="1"/>
</dbReference>
<dbReference type="PANTHER" id="PTHR45674:SF4">
    <property type="entry name" value="DNA LIGASE 1"/>
    <property type="match status" value="1"/>
</dbReference>
<proteinExistence type="inferred from homology"/>
<dbReference type="GO" id="GO:0006310">
    <property type="term" value="P:DNA recombination"/>
    <property type="evidence" value="ECO:0007669"/>
    <property type="project" value="InterPro"/>
</dbReference>
<name>A0A923ME08_9BURK</name>
<organism evidence="4 5">
    <name type="scientific">Ramlibacter albus</name>
    <dbReference type="NCBI Taxonomy" id="2079448"/>
    <lineage>
        <taxon>Bacteria</taxon>
        <taxon>Pseudomonadati</taxon>
        <taxon>Pseudomonadota</taxon>
        <taxon>Betaproteobacteria</taxon>
        <taxon>Burkholderiales</taxon>
        <taxon>Comamonadaceae</taxon>
        <taxon>Ramlibacter</taxon>
    </lineage>
</organism>
<dbReference type="PANTHER" id="PTHR45674">
    <property type="entry name" value="DNA LIGASE 1/3 FAMILY MEMBER"/>
    <property type="match status" value="1"/>
</dbReference>
<dbReference type="AlphaFoldDB" id="A0A923ME08"/>
<comment type="caution">
    <text evidence="4">The sequence shown here is derived from an EMBL/GenBank/DDBJ whole genome shotgun (WGS) entry which is preliminary data.</text>
</comment>
<keyword evidence="5" id="KW-1185">Reference proteome</keyword>
<evidence type="ECO:0000259" key="3">
    <source>
        <dbReference type="PROSITE" id="PS50160"/>
    </source>
</evidence>
<dbReference type="EMBL" id="JACORU010000011">
    <property type="protein sequence ID" value="MBC5767564.1"/>
    <property type="molecule type" value="Genomic_DNA"/>
</dbReference>
<dbReference type="GO" id="GO:0005524">
    <property type="term" value="F:ATP binding"/>
    <property type="evidence" value="ECO:0007669"/>
    <property type="project" value="InterPro"/>
</dbReference>
<reference evidence="4" key="1">
    <citation type="submission" date="2020-08" db="EMBL/GenBank/DDBJ databases">
        <title>Ramlibacter sp. GTP1 16S ribosomal RNA gene genome sequencing and assembly.</title>
        <authorList>
            <person name="Kang M."/>
        </authorList>
    </citation>
    <scope>NUCLEOTIDE SEQUENCE</scope>
    <source>
        <strain evidence="4">GTP1</strain>
    </source>
</reference>
<dbReference type="Pfam" id="PF01068">
    <property type="entry name" value="DNA_ligase_A_M"/>
    <property type="match status" value="1"/>
</dbReference>
<dbReference type="InterPro" id="IPR012310">
    <property type="entry name" value="DNA_ligase_ATP-dep_cent"/>
</dbReference>
<dbReference type="InterPro" id="IPR016059">
    <property type="entry name" value="DNA_ligase_ATP-dep_CS"/>
</dbReference>
<protein>
    <recommendedName>
        <fullName evidence="3">ATP-dependent DNA ligase family profile domain-containing protein</fullName>
    </recommendedName>
</protein>
<dbReference type="CDD" id="cd07906">
    <property type="entry name" value="Adenylation_DNA_ligase_LigD_LigC"/>
    <property type="match status" value="1"/>
</dbReference>
<dbReference type="SUPFAM" id="SSF56091">
    <property type="entry name" value="DNA ligase/mRNA capping enzyme, catalytic domain"/>
    <property type="match status" value="1"/>
</dbReference>